<evidence type="ECO:0000256" key="1">
    <source>
        <dbReference type="SAM" id="Phobius"/>
    </source>
</evidence>
<reference evidence="3" key="1">
    <citation type="journal article" date="2017" name="Gigascience">
        <title>The genome draft of coconut (Cocos nucifera).</title>
        <authorList>
            <person name="Xiao Y."/>
            <person name="Xu P."/>
            <person name="Fan H."/>
            <person name="Baudouin L."/>
            <person name="Xia W."/>
            <person name="Bocs S."/>
            <person name="Xu J."/>
            <person name="Li Q."/>
            <person name="Guo A."/>
            <person name="Zhou L."/>
            <person name="Li J."/>
            <person name="Wu Y."/>
            <person name="Ma Z."/>
            <person name="Armero A."/>
            <person name="Issali A.E."/>
            <person name="Liu N."/>
            <person name="Peng M."/>
            <person name="Yang Y."/>
        </authorList>
    </citation>
    <scope>NUCLEOTIDE SEQUENCE</scope>
    <source>
        <tissue evidence="3">Spear leaf of Hainan Tall coconut</tissue>
    </source>
</reference>
<keyword evidence="1" id="KW-0472">Membrane</keyword>
<dbReference type="PANTHER" id="PTHR34558:SF9">
    <property type="entry name" value="F3L24.15 PROTEIN"/>
    <property type="match status" value="1"/>
</dbReference>
<dbReference type="EMBL" id="CM017883">
    <property type="protein sequence ID" value="KAG1365388.1"/>
    <property type="molecule type" value="Genomic_DNA"/>
</dbReference>
<reference evidence="3" key="2">
    <citation type="submission" date="2019-07" db="EMBL/GenBank/DDBJ databases">
        <authorList>
            <person name="Yang Y."/>
            <person name="Bocs S."/>
            <person name="Baudouin L."/>
        </authorList>
    </citation>
    <scope>NUCLEOTIDE SEQUENCE</scope>
    <source>
        <tissue evidence="3">Spear leaf of Hainan Tall coconut</tissue>
    </source>
</reference>
<evidence type="ECO:0000256" key="2">
    <source>
        <dbReference type="SAM" id="SignalP"/>
    </source>
</evidence>
<protein>
    <submittedName>
        <fullName evidence="3">Uncharacterized protein</fullName>
    </submittedName>
</protein>
<accession>A0A8K0NB45</accession>
<dbReference type="AlphaFoldDB" id="A0A8K0NB45"/>
<name>A0A8K0NB45_COCNU</name>
<keyword evidence="2" id="KW-0732">Signal</keyword>
<sequence length="108" mass="11614">MARMLLFCLVSLDLVTNLVMARPMPLEARVTLEIGSHGEAHAPSGGVTPHGEWKIASGPEQHMKHHHRSFDKSVAGAHVILGGLVVAVLAAAVAYIWVTRKRTSSNKS</sequence>
<evidence type="ECO:0000313" key="3">
    <source>
        <dbReference type="EMBL" id="KAG1365388.1"/>
    </source>
</evidence>
<keyword evidence="1" id="KW-1133">Transmembrane helix</keyword>
<gene>
    <name evidence="3" type="ORF">COCNU_12G003880</name>
</gene>
<dbReference type="Proteomes" id="UP000797356">
    <property type="component" value="Chromosome 12"/>
</dbReference>
<dbReference type="PANTHER" id="PTHR34558">
    <property type="entry name" value="EXPRESSED PROTEIN"/>
    <property type="match status" value="1"/>
</dbReference>
<organism evidence="3 4">
    <name type="scientific">Cocos nucifera</name>
    <name type="common">Coconut palm</name>
    <dbReference type="NCBI Taxonomy" id="13894"/>
    <lineage>
        <taxon>Eukaryota</taxon>
        <taxon>Viridiplantae</taxon>
        <taxon>Streptophyta</taxon>
        <taxon>Embryophyta</taxon>
        <taxon>Tracheophyta</taxon>
        <taxon>Spermatophyta</taxon>
        <taxon>Magnoliopsida</taxon>
        <taxon>Liliopsida</taxon>
        <taxon>Arecaceae</taxon>
        <taxon>Arecoideae</taxon>
        <taxon>Cocoseae</taxon>
        <taxon>Attaleinae</taxon>
        <taxon>Cocos</taxon>
    </lineage>
</organism>
<feature type="signal peptide" evidence="2">
    <location>
        <begin position="1"/>
        <end position="21"/>
    </location>
</feature>
<evidence type="ECO:0000313" key="4">
    <source>
        <dbReference type="Proteomes" id="UP000797356"/>
    </source>
</evidence>
<feature type="transmembrane region" description="Helical" evidence="1">
    <location>
        <begin position="75"/>
        <end position="98"/>
    </location>
</feature>
<keyword evidence="4" id="KW-1185">Reference proteome</keyword>
<keyword evidence="1" id="KW-0812">Transmembrane</keyword>
<feature type="chain" id="PRO_5035460461" evidence="2">
    <location>
        <begin position="22"/>
        <end position="108"/>
    </location>
</feature>
<comment type="caution">
    <text evidence="3">The sequence shown here is derived from an EMBL/GenBank/DDBJ whole genome shotgun (WGS) entry which is preliminary data.</text>
</comment>
<proteinExistence type="predicted"/>